<dbReference type="EMBL" id="WIRE01000001">
    <property type="protein sequence ID" value="MQX53283.1"/>
    <property type="molecule type" value="Genomic_DNA"/>
</dbReference>
<dbReference type="AlphaFoldDB" id="A0A6N7LSJ2"/>
<keyword evidence="2" id="KW-1185">Reference proteome</keyword>
<dbReference type="Proteomes" id="UP000469421">
    <property type="component" value="Unassembled WGS sequence"/>
</dbReference>
<dbReference type="PROSITE" id="PS51257">
    <property type="entry name" value="PROKAR_LIPOPROTEIN"/>
    <property type="match status" value="1"/>
</dbReference>
<evidence type="ECO:0000313" key="1">
    <source>
        <dbReference type="EMBL" id="MQX53283.1"/>
    </source>
</evidence>
<accession>A0A6N7LSJ2</accession>
<evidence type="ECO:0000313" key="2">
    <source>
        <dbReference type="Proteomes" id="UP000469421"/>
    </source>
</evidence>
<name>A0A6N7LSJ2_9GAMM</name>
<reference evidence="1 2" key="1">
    <citation type="submission" date="2019-10" db="EMBL/GenBank/DDBJ databases">
        <title>Alcanivorax sp.PA15-N-34 draft genome sequence.</title>
        <authorList>
            <person name="Liao X."/>
            <person name="Shao Z."/>
        </authorList>
    </citation>
    <scope>NUCLEOTIDE SEQUENCE [LARGE SCALE GENOMIC DNA]</scope>
    <source>
        <strain evidence="1 2">PA15-N-34</strain>
    </source>
</reference>
<protein>
    <recommendedName>
        <fullName evidence="3">Lipoprotein</fullName>
    </recommendedName>
</protein>
<organism evidence="1 2">
    <name type="scientific">Alcanivorax sediminis</name>
    <dbReference type="NCBI Taxonomy" id="2663008"/>
    <lineage>
        <taxon>Bacteria</taxon>
        <taxon>Pseudomonadati</taxon>
        <taxon>Pseudomonadota</taxon>
        <taxon>Gammaproteobacteria</taxon>
        <taxon>Oceanospirillales</taxon>
        <taxon>Alcanivoracaceae</taxon>
        <taxon>Alcanivorax</taxon>
    </lineage>
</organism>
<sequence length="227" mass="26106">MSIDFRIIMLVGVSLMASCGVVKVDESNLSSETNISAYGESWIDKKTIKVEQYLVVEGDGLVYKELRRELIREGGNKIDLRESIYSLHKDGEFKNYEISNLEAVNLRLIVKNNKIYVLVEDSQDEKRLTDCFAYYGDPERTAVSGYDYYGWGEFDPMDGRFYVDKFIPLNLSVSLYGYEFSGDELESIELSYPLDLYCNNEEKNNFGKILSKYKKLLEDAKNDALSK</sequence>
<evidence type="ECO:0008006" key="3">
    <source>
        <dbReference type="Google" id="ProtNLM"/>
    </source>
</evidence>
<comment type="caution">
    <text evidence="1">The sequence shown here is derived from an EMBL/GenBank/DDBJ whole genome shotgun (WGS) entry which is preliminary data.</text>
</comment>
<gene>
    <name evidence="1" type="ORF">GFN93_08475</name>
</gene>
<proteinExistence type="predicted"/>
<dbReference type="RefSeq" id="WP_153500531.1">
    <property type="nucleotide sequence ID" value="NZ_WIRE01000001.1"/>
</dbReference>